<gene>
    <name evidence="1" type="ORF">IEC338SC_1810</name>
</gene>
<evidence type="ECO:0000313" key="2">
    <source>
        <dbReference type="Proteomes" id="UP000076152"/>
    </source>
</evidence>
<dbReference type="Proteomes" id="UP000076152">
    <property type="component" value="Chromosome"/>
</dbReference>
<dbReference type="EMBL" id="CP015145">
    <property type="protein sequence ID" value="AMX18947.1"/>
    <property type="molecule type" value="Genomic_DNA"/>
</dbReference>
<evidence type="ECO:0008006" key="3">
    <source>
        <dbReference type="Google" id="ProtNLM"/>
    </source>
</evidence>
<proteinExistence type="predicted"/>
<reference evidence="1 2" key="1">
    <citation type="submission" date="2016-04" db="EMBL/GenBank/DDBJ databases">
        <title>Complete genome sequencing of OXA-72 bearing Acinetobacter pittii strain IEC338SC.</title>
        <authorList>
            <person name="Brasiliense D.M."/>
            <person name="Lima K.V."/>
            <person name="Souza C.O."/>
            <person name="Dutra L.G."/>
            <person name="Mamizuka E.M."/>
            <person name="Perez-Chaparro P.J."/>
            <person name="McCulloch J.A."/>
        </authorList>
    </citation>
    <scope>NUCLEOTIDE SEQUENCE [LARGE SCALE GENOMIC DNA]</scope>
    <source>
        <strain evidence="1 2">IEC338SC</strain>
    </source>
</reference>
<dbReference type="RefSeq" id="WP_063099685.1">
    <property type="nucleotide sequence ID" value="NZ_CP015145.1"/>
</dbReference>
<evidence type="ECO:0000313" key="1">
    <source>
        <dbReference type="EMBL" id="AMX18947.1"/>
    </source>
</evidence>
<organism evidence="1 2">
    <name type="scientific">Acinetobacter pittii</name>
    <name type="common">Acinetobacter genomosp. 3</name>
    <dbReference type="NCBI Taxonomy" id="48296"/>
    <lineage>
        <taxon>Bacteria</taxon>
        <taxon>Pseudomonadati</taxon>
        <taxon>Pseudomonadota</taxon>
        <taxon>Gammaproteobacteria</taxon>
        <taxon>Moraxellales</taxon>
        <taxon>Moraxellaceae</taxon>
        <taxon>Acinetobacter</taxon>
        <taxon>Acinetobacter calcoaceticus/baumannii complex</taxon>
    </lineage>
</organism>
<dbReference type="AlphaFoldDB" id="A0AB33BDN6"/>
<name>A0AB33BDN6_ACIPI</name>
<protein>
    <recommendedName>
        <fullName evidence="3">Restriction endonuclease type IV Mrr domain-containing protein</fullName>
    </recommendedName>
</protein>
<sequence length="483" mass="55827">MKISEIFNLGLTQAYLDFVDIDLDTDLLVFIDPTALRSLESQWGHKCASQVQQFFQTVLDYIHTGNHVEAKALLSNLNERNEFHIGYSSGKSRGAGFGSISADLVWDALCKSQAAKTGLLRDIEDTCLSIEGIGSDMISDAICNIIRPMLIEYTQDMCDYYGIPTTSNVNSGPIWNIQTKLWEERPERLPIVEGKLFLLIPKNIVRRKIAYDYQEYYHHYILPELQREHIRSGSSLVHYLKKNGAPRVFKKDLLEKYGNTKQSAIKQTLGREHIWEQYKNDKEEKPQLPISNDSFLELQNQPAIDWDSLILELRNIPKGRNDADAYEKVIEKILSALFYPNLTYPTKQAKLHEGRKRVDIQYTNEAKNGFFHWLMHYPCSYIFMECKNYTNEISNPEIDQLSGRFSPNRGKVGFLLIRDCENQQLLDQRCKDTAQDGRGFIVSLTDQDLLELISTYRSASPYNEGSDRHQYPLLRRKFNNLIN</sequence>
<accession>A0AB33BDN6</accession>